<gene>
    <name evidence="1" type="ORF">QFC21_007372</name>
</gene>
<dbReference type="EMBL" id="JASBWT010000086">
    <property type="protein sequence ID" value="KAJ9090788.1"/>
    <property type="molecule type" value="Genomic_DNA"/>
</dbReference>
<reference evidence="1" key="1">
    <citation type="submission" date="2023-04" db="EMBL/GenBank/DDBJ databases">
        <title>Draft Genome sequencing of Naganishia species isolated from polar environments using Oxford Nanopore Technology.</title>
        <authorList>
            <person name="Leo P."/>
            <person name="Venkateswaran K."/>
        </authorList>
    </citation>
    <scope>NUCLEOTIDE SEQUENCE</scope>
    <source>
        <strain evidence="1">MNA-CCFEE 5423</strain>
    </source>
</reference>
<proteinExistence type="predicted"/>
<evidence type="ECO:0000313" key="2">
    <source>
        <dbReference type="Proteomes" id="UP001227268"/>
    </source>
</evidence>
<protein>
    <submittedName>
        <fullName evidence="1">Uncharacterized protein</fullName>
    </submittedName>
</protein>
<evidence type="ECO:0000313" key="1">
    <source>
        <dbReference type="EMBL" id="KAJ9090788.1"/>
    </source>
</evidence>
<organism evidence="1 2">
    <name type="scientific">Naganishia friedmannii</name>
    <dbReference type="NCBI Taxonomy" id="89922"/>
    <lineage>
        <taxon>Eukaryota</taxon>
        <taxon>Fungi</taxon>
        <taxon>Dikarya</taxon>
        <taxon>Basidiomycota</taxon>
        <taxon>Agaricomycotina</taxon>
        <taxon>Tremellomycetes</taxon>
        <taxon>Filobasidiales</taxon>
        <taxon>Filobasidiaceae</taxon>
        <taxon>Naganishia</taxon>
    </lineage>
</organism>
<sequence>MAVFTVAFLTALAASASVKALPTLDVRHNDQKDHKDWNKGKDTKNYTEFEGWNTFKGYGSNLGTWLEIEVTNTPNIFLDAGYNVTDEWTFCREAGFEYCGQVLENHYATYYTTADIDKIATVGVNVIRIPTTYAAWIEVPGSFLYRGNQLKYLRNVTDYAIKTYGIHVILDLHSLPGGVNGLEIGEAFGNQDWFFNQTNFDYSLQAVDAVIEFVKSSVAPEQFTIAPINEPSDNLAGFGSPDIVTEPAGVDWVLKYLRAAYAKIQARCPSIWLMQNDSFKGSRFWAPYWNTTDKIVFDQHLYFFAGDGVYGNLIPGITCGQAAAIKPPGFNVFIGEFSLQSQYNNSLLVSRRQEVYDSQVVSFQKFLSGGAFWNTKFQGMMRVNGEGTQNDYWNFELLIDEGVVRPLSQVNMSYCLDTPVPTS</sequence>
<keyword evidence="2" id="KW-1185">Reference proteome</keyword>
<name>A0ACC2UUR4_9TREE</name>
<accession>A0ACC2UUR4</accession>
<comment type="caution">
    <text evidence="1">The sequence shown here is derived from an EMBL/GenBank/DDBJ whole genome shotgun (WGS) entry which is preliminary data.</text>
</comment>
<dbReference type="Proteomes" id="UP001227268">
    <property type="component" value="Unassembled WGS sequence"/>
</dbReference>